<dbReference type="HAMAP" id="MF_00479">
    <property type="entry name" value="RsxG_RnfG"/>
    <property type="match status" value="1"/>
</dbReference>
<dbReference type="NCBIfam" id="TIGR01947">
    <property type="entry name" value="rnfG"/>
    <property type="match status" value="1"/>
</dbReference>
<keyword evidence="6" id="KW-1003">Cell membrane</keyword>
<evidence type="ECO:0000256" key="2">
    <source>
        <dbReference type="ARBA" id="ARBA00022553"/>
    </source>
</evidence>
<feature type="domain" description="FMN-binding" evidence="7">
    <location>
        <begin position="104"/>
        <end position="196"/>
    </location>
</feature>
<evidence type="ECO:0000259" key="7">
    <source>
        <dbReference type="SMART" id="SM00900"/>
    </source>
</evidence>
<keyword evidence="6" id="KW-0997">Cell inner membrane</keyword>
<feature type="modified residue" description="FMN phosphoryl threonine" evidence="6">
    <location>
        <position position="179"/>
    </location>
</feature>
<dbReference type="EC" id="7.-.-.-" evidence="6"/>
<evidence type="ECO:0000256" key="6">
    <source>
        <dbReference type="HAMAP-Rule" id="MF_00479"/>
    </source>
</evidence>
<comment type="function">
    <text evidence="6">Part of a membrane-bound complex that couples electron transfer with translocation of ions across the membrane.</text>
</comment>
<dbReference type="EMBL" id="JACHXR010000009">
    <property type="protein sequence ID" value="MBB3232048.1"/>
    <property type="molecule type" value="Genomic_DNA"/>
</dbReference>
<dbReference type="Proteomes" id="UP000518892">
    <property type="component" value="Unassembled WGS sequence"/>
</dbReference>
<keyword evidence="6" id="KW-0472">Membrane</keyword>
<protein>
    <recommendedName>
        <fullName evidence="6">Ion-translocating oxidoreductase complex subunit G</fullName>
        <ecNumber evidence="6">7.-.-.-</ecNumber>
    </recommendedName>
    <alternativeName>
        <fullName evidence="6">Rnf electron transport complex subunit G</fullName>
    </alternativeName>
</protein>
<keyword evidence="4 6" id="KW-0288">FMN</keyword>
<dbReference type="PANTHER" id="PTHR36118">
    <property type="entry name" value="ION-TRANSLOCATING OXIDOREDUCTASE COMPLEX SUBUNIT G"/>
    <property type="match status" value="1"/>
</dbReference>
<evidence type="ECO:0000256" key="1">
    <source>
        <dbReference type="ARBA" id="ARBA00022448"/>
    </source>
</evidence>
<keyword evidence="5 6" id="KW-0249">Electron transport</keyword>
<evidence type="ECO:0000256" key="4">
    <source>
        <dbReference type="ARBA" id="ARBA00022643"/>
    </source>
</evidence>
<dbReference type="AlphaFoldDB" id="A0A7W5HM91"/>
<evidence type="ECO:0000256" key="3">
    <source>
        <dbReference type="ARBA" id="ARBA00022630"/>
    </source>
</evidence>
<comment type="cofactor">
    <cofactor evidence="6">
        <name>FMN</name>
        <dbReference type="ChEBI" id="CHEBI:58210"/>
    </cofactor>
</comment>
<organism evidence="8 9">
    <name type="scientific">Halomonas stenophila</name>
    <dbReference type="NCBI Taxonomy" id="795312"/>
    <lineage>
        <taxon>Bacteria</taxon>
        <taxon>Pseudomonadati</taxon>
        <taxon>Pseudomonadota</taxon>
        <taxon>Gammaproteobacteria</taxon>
        <taxon>Oceanospirillales</taxon>
        <taxon>Halomonadaceae</taxon>
        <taxon>Halomonas</taxon>
    </lineage>
</organism>
<name>A0A7W5HM91_9GAMM</name>
<evidence type="ECO:0000313" key="9">
    <source>
        <dbReference type="Proteomes" id="UP000518892"/>
    </source>
</evidence>
<keyword evidence="6" id="KW-1278">Translocase</keyword>
<dbReference type="PIRSF" id="PIRSF006091">
    <property type="entry name" value="E_trnsport_RnfG"/>
    <property type="match status" value="1"/>
</dbReference>
<gene>
    <name evidence="6" type="primary">rnfG</name>
    <name evidence="8" type="ORF">FHR97_002916</name>
</gene>
<comment type="subunit">
    <text evidence="6">The complex is composed of six subunits: RnfA, RnfB, RnfC, RnfD, RnfE and RnfG.</text>
</comment>
<dbReference type="InterPro" id="IPR010209">
    <property type="entry name" value="Ion_transpt_RnfG/RsxG"/>
</dbReference>
<keyword evidence="6" id="KW-0812">Transmembrane</keyword>
<comment type="caution">
    <text evidence="8">The sequence shown here is derived from an EMBL/GenBank/DDBJ whole genome shotgun (WGS) entry which is preliminary data.</text>
</comment>
<comment type="subcellular location">
    <subcellularLocation>
        <location evidence="6">Cell inner membrane</location>
        <topology evidence="6">Single-pass membrane protein</topology>
    </subcellularLocation>
</comment>
<keyword evidence="2 6" id="KW-0597">Phosphoprotein</keyword>
<keyword evidence="6" id="KW-1133">Transmembrane helix</keyword>
<dbReference type="GO" id="GO:0010181">
    <property type="term" value="F:FMN binding"/>
    <property type="evidence" value="ECO:0007669"/>
    <property type="project" value="InterPro"/>
</dbReference>
<dbReference type="GO" id="GO:0009055">
    <property type="term" value="F:electron transfer activity"/>
    <property type="evidence" value="ECO:0007669"/>
    <property type="project" value="InterPro"/>
</dbReference>
<dbReference type="PANTHER" id="PTHR36118:SF1">
    <property type="entry name" value="ION-TRANSLOCATING OXIDOREDUCTASE COMPLEX SUBUNIT G"/>
    <property type="match status" value="1"/>
</dbReference>
<comment type="similarity">
    <text evidence="6">Belongs to the RnfG family.</text>
</comment>
<accession>A0A7W5HM91</accession>
<keyword evidence="1 6" id="KW-0813">Transport</keyword>
<keyword evidence="3 6" id="KW-0285">Flavoprotein</keyword>
<sequence>MSAALPRAMGRAALGLATFALITAGSVALTRGLTEERIADNRQASRHREVATVAPAGHDGRLLDHVLTRPAAPAFGFEAPVSLWQARAGERVLGVVVPVTSPRGYSGDITLVVGLDASGTITGVRVTEHRETPGLGDRIEARKGDWIEQFTGHSLANPPEGGWAVGQDGGGVDALTGATITSRAVVAAVHRTLQWAEAQPALFATPDPGETP</sequence>
<evidence type="ECO:0000256" key="5">
    <source>
        <dbReference type="ARBA" id="ARBA00022982"/>
    </source>
</evidence>
<dbReference type="Pfam" id="PF04205">
    <property type="entry name" value="FMN_bind"/>
    <property type="match status" value="1"/>
</dbReference>
<dbReference type="InterPro" id="IPR007329">
    <property type="entry name" value="FMN-bd"/>
</dbReference>
<dbReference type="GO" id="GO:0005886">
    <property type="term" value="C:plasma membrane"/>
    <property type="evidence" value="ECO:0007669"/>
    <property type="project" value="UniProtKB-SubCell"/>
</dbReference>
<keyword evidence="9" id="KW-1185">Reference proteome</keyword>
<evidence type="ECO:0000313" key="8">
    <source>
        <dbReference type="EMBL" id="MBB3232048.1"/>
    </source>
</evidence>
<proteinExistence type="inferred from homology"/>
<dbReference type="GO" id="GO:0022900">
    <property type="term" value="P:electron transport chain"/>
    <property type="evidence" value="ECO:0007669"/>
    <property type="project" value="UniProtKB-UniRule"/>
</dbReference>
<reference evidence="8 9" key="1">
    <citation type="submission" date="2020-08" db="EMBL/GenBank/DDBJ databases">
        <title>Genomic Encyclopedia of Type Strains, Phase III (KMG-III): the genomes of soil and plant-associated and newly described type strains.</title>
        <authorList>
            <person name="Whitman W."/>
        </authorList>
    </citation>
    <scope>NUCLEOTIDE SEQUENCE [LARGE SCALE GENOMIC DNA]</scope>
    <source>
        <strain evidence="8 9">CECT 7744</strain>
    </source>
</reference>
<dbReference type="RefSeq" id="WP_183384507.1">
    <property type="nucleotide sequence ID" value="NZ_JACHXR010000009.1"/>
</dbReference>
<dbReference type="SMART" id="SM00900">
    <property type="entry name" value="FMN_bind"/>
    <property type="match status" value="1"/>
</dbReference>